<evidence type="ECO:0000313" key="3">
    <source>
        <dbReference type="Proteomes" id="UP000324897"/>
    </source>
</evidence>
<accession>A0A5J9TU09</accession>
<name>A0A5J9TU09_9POAL</name>
<dbReference type="EMBL" id="RWGY01000031">
    <property type="protein sequence ID" value="TVU14873.1"/>
    <property type="molecule type" value="Genomic_DNA"/>
</dbReference>
<dbReference type="Gramene" id="TVU14873">
    <property type="protein sequence ID" value="TVU14873"/>
    <property type="gene ID" value="EJB05_38369"/>
</dbReference>
<reference evidence="2 3" key="1">
    <citation type="journal article" date="2019" name="Sci. Rep.">
        <title>A high-quality genome of Eragrostis curvula grass provides insights into Poaceae evolution and supports new strategies to enhance forage quality.</title>
        <authorList>
            <person name="Carballo J."/>
            <person name="Santos B.A.C.M."/>
            <person name="Zappacosta D."/>
            <person name="Garbus I."/>
            <person name="Selva J.P."/>
            <person name="Gallo C.A."/>
            <person name="Diaz A."/>
            <person name="Albertini E."/>
            <person name="Caccamo M."/>
            <person name="Echenique V."/>
        </authorList>
    </citation>
    <scope>NUCLEOTIDE SEQUENCE [LARGE SCALE GENOMIC DNA]</scope>
    <source>
        <strain evidence="3">cv. Victoria</strain>
        <tissue evidence="2">Leaf</tissue>
    </source>
</reference>
<sequence length="204" mass="22302">MDASVTTLSALAVFSSTVEHGAVRSVHGYKVVGRKAGTGYVRWEQWVERGYVLAADDCREVGVPDGAPRILQAWPHGRPAFREGQMVGEWLCIVAFDSAAGVEPTSLPPPMLSPYGNPQLECLPSLYKDLDTVFQFGTVEGLPELIHSDSEERQQTIIHSGEPENISDEADYASEPESDEDPRSGTDEFISSLMFGNLLVISIF</sequence>
<dbReference type="OrthoDB" id="6270329at2759"/>
<feature type="region of interest" description="Disordered" evidence="1">
    <location>
        <begin position="145"/>
        <end position="187"/>
    </location>
</feature>
<keyword evidence="3" id="KW-1185">Reference proteome</keyword>
<comment type="caution">
    <text evidence="2">The sequence shown here is derived from an EMBL/GenBank/DDBJ whole genome shotgun (WGS) entry which is preliminary data.</text>
</comment>
<dbReference type="Proteomes" id="UP000324897">
    <property type="component" value="Unassembled WGS sequence"/>
</dbReference>
<gene>
    <name evidence="2" type="ORF">EJB05_38369</name>
</gene>
<evidence type="ECO:0000313" key="2">
    <source>
        <dbReference type="EMBL" id="TVU14873.1"/>
    </source>
</evidence>
<protein>
    <submittedName>
        <fullName evidence="2">Uncharacterized protein</fullName>
    </submittedName>
</protein>
<feature type="non-terminal residue" evidence="2">
    <location>
        <position position="1"/>
    </location>
</feature>
<dbReference type="AlphaFoldDB" id="A0A5J9TU09"/>
<organism evidence="2 3">
    <name type="scientific">Eragrostis curvula</name>
    <name type="common">weeping love grass</name>
    <dbReference type="NCBI Taxonomy" id="38414"/>
    <lineage>
        <taxon>Eukaryota</taxon>
        <taxon>Viridiplantae</taxon>
        <taxon>Streptophyta</taxon>
        <taxon>Embryophyta</taxon>
        <taxon>Tracheophyta</taxon>
        <taxon>Spermatophyta</taxon>
        <taxon>Magnoliopsida</taxon>
        <taxon>Liliopsida</taxon>
        <taxon>Poales</taxon>
        <taxon>Poaceae</taxon>
        <taxon>PACMAD clade</taxon>
        <taxon>Chloridoideae</taxon>
        <taxon>Eragrostideae</taxon>
        <taxon>Eragrostidinae</taxon>
        <taxon>Eragrostis</taxon>
    </lineage>
</organism>
<feature type="compositionally biased region" description="Acidic residues" evidence="1">
    <location>
        <begin position="165"/>
        <end position="180"/>
    </location>
</feature>
<proteinExistence type="predicted"/>
<evidence type="ECO:0000256" key="1">
    <source>
        <dbReference type="SAM" id="MobiDB-lite"/>
    </source>
</evidence>